<feature type="region of interest" description="Disordered" evidence="1">
    <location>
        <begin position="537"/>
        <end position="565"/>
    </location>
</feature>
<protein>
    <submittedName>
        <fullName evidence="4">Uncharacterized protein</fullName>
    </submittedName>
</protein>
<dbReference type="Proteomes" id="UP000887566">
    <property type="component" value="Unplaced"/>
</dbReference>
<evidence type="ECO:0000256" key="2">
    <source>
        <dbReference type="SAM" id="SignalP"/>
    </source>
</evidence>
<feature type="signal peptide" evidence="2">
    <location>
        <begin position="1"/>
        <end position="17"/>
    </location>
</feature>
<evidence type="ECO:0000313" key="4">
    <source>
        <dbReference type="WBParaSite" id="PSAMB.scaffold39size102378.g3566.t1"/>
    </source>
</evidence>
<feature type="chain" id="PRO_5037942789" evidence="2">
    <location>
        <begin position="18"/>
        <end position="624"/>
    </location>
</feature>
<accession>A0A914WIN9</accession>
<reference evidence="4" key="1">
    <citation type="submission" date="2022-11" db="UniProtKB">
        <authorList>
            <consortium name="WormBaseParasite"/>
        </authorList>
    </citation>
    <scope>IDENTIFICATION</scope>
</reference>
<evidence type="ECO:0000313" key="3">
    <source>
        <dbReference type="Proteomes" id="UP000887566"/>
    </source>
</evidence>
<feature type="compositionally biased region" description="Basic and acidic residues" evidence="1">
    <location>
        <begin position="546"/>
        <end position="565"/>
    </location>
</feature>
<feature type="region of interest" description="Disordered" evidence="1">
    <location>
        <begin position="309"/>
        <end position="340"/>
    </location>
</feature>
<name>A0A914WIN9_9BILA</name>
<keyword evidence="3" id="KW-1185">Reference proteome</keyword>
<sequence length="624" mass="69815">MTIFTFLLFFFTTFCNGQLTSNSSCGHSSGTKYNLYQYETKGVGTKNYHLVTTAKQAVFDHSEVLGSVLSQMDKSCNCLMEVVNVHKDETSWFGFSRKIDNMLISNVTVPKSFSLTEHRFICAREKNACGATLALRTFYKEVNDDHFYETKNDTNMKEVKELDILCYIWPESDNQDAPTTTKEPATAQQNKATAKSVAKTAEAAVKVASKHLGPLPTVGLETSMGGSSSGPIVKLIELDATVSSQPARPAILVVWDHSRNLSIMERVTLYIEWYNTSIEYINSVSNGTPEDYRHYMPYYPGPPIFDNEDSYPSNPKYETPTTEHHDKTPTAAVTKATGHQDKTPTAAVSEFWPISASTSHPIYGPWPIPAFNFSSDVVLETLARMNLTLDELRAAYESWLQNTTIFLAQYYGPEWILPNGTHIQKHEGQTKPIYHGNSPMDSSQLFGAYDDWLSSTKVILANLLTDNHRFAAYLNNQPSKSLAKGILHHIANPPLAHALNSWPTISNSSRPDTNFQELQTAYEKWYKEVNRLNGNLSISQNANDPKVLEKSESLPKTSSDDTEPHTFDINLDKLVEKAIPQLLAASNNGTNSTALHAAYHSWLDSNQKTHEALAHYVKKRQSES</sequence>
<organism evidence="3 4">
    <name type="scientific">Plectus sambesii</name>
    <dbReference type="NCBI Taxonomy" id="2011161"/>
    <lineage>
        <taxon>Eukaryota</taxon>
        <taxon>Metazoa</taxon>
        <taxon>Ecdysozoa</taxon>
        <taxon>Nematoda</taxon>
        <taxon>Chromadorea</taxon>
        <taxon>Plectida</taxon>
        <taxon>Plectina</taxon>
        <taxon>Plectoidea</taxon>
        <taxon>Plectidae</taxon>
        <taxon>Plectus</taxon>
    </lineage>
</organism>
<dbReference type="AlphaFoldDB" id="A0A914WIN9"/>
<dbReference type="WBParaSite" id="PSAMB.scaffold39size102378.g3566.t1">
    <property type="protein sequence ID" value="PSAMB.scaffold39size102378.g3566.t1"/>
    <property type="gene ID" value="PSAMB.scaffold39size102378.g3566"/>
</dbReference>
<keyword evidence="2" id="KW-0732">Signal</keyword>
<evidence type="ECO:0000256" key="1">
    <source>
        <dbReference type="SAM" id="MobiDB-lite"/>
    </source>
</evidence>
<proteinExistence type="predicted"/>